<dbReference type="SUPFAM" id="SSF49313">
    <property type="entry name" value="Cadherin-like"/>
    <property type="match status" value="1"/>
</dbReference>
<feature type="transmembrane region" description="Helical" evidence="2">
    <location>
        <begin position="455"/>
        <end position="476"/>
    </location>
</feature>
<dbReference type="GO" id="GO:0016020">
    <property type="term" value="C:membrane"/>
    <property type="evidence" value="ECO:0007669"/>
    <property type="project" value="InterPro"/>
</dbReference>
<dbReference type="EMBL" id="JRVJ01000023">
    <property type="protein sequence ID" value="KGM18061.1"/>
    <property type="molecule type" value="Genomic_DNA"/>
</dbReference>
<feature type="region of interest" description="Disordered" evidence="1">
    <location>
        <begin position="266"/>
        <end position="371"/>
    </location>
</feature>
<evidence type="ECO:0000256" key="1">
    <source>
        <dbReference type="SAM" id="MobiDB-lite"/>
    </source>
</evidence>
<gene>
    <name evidence="3" type="ORF">MA47_10355</name>
</gene>
<evidence type="ECO:0000313" key="4">
    <source>
        <dbReference type="Proteomes" id="UP000030145"/>
    </source>
</evidence>
<keyword evidence="2" id="KW-0812">Transmembrane</keyword>
<evidence type="ECO:0000256" key="2">
    <source>
        <dbReference type="SAM" id="Phobius"/>
    </source>
</evidence>
<feature type="compositionally biased region" description="Basic and acidic residues" evidence="1">
    <location>
        <begin position="401"/>
        <end position="421"/>
    </location>
</feature>
<feature type="compositionally biased region" description="Polar residues" evidence="1">
    <location>
        <begin position="294"/>
        <end position="327"/>
    </location>
</feature>
<dbReference type="InterPro" id="IPR015919">
    <property type="entry name" value="Cadherin-like_sf"/>
</dbReference>
<protein>
    <submittedName>
        <fullName evidence="3">Uncharacterized protein</fullName>
    </submittedName>
</protein>
<sequence length="480" mass="49861">MKGINYGADHSASAPQSRWRIRRTKVCAVMWLVLSCPQPCPQPWPGGLALGSIALPETLAQENTGGASEIAAPATDTTERAATITVLEGRAIRPVTIRLSGFAEGAMARLDGLPPGMIYTPAPVGPGQNTSEAVLTGVPTQTGFFEVTAVAVDQAGQEIRDYLGNPITRTFSIEVIPVEVTIHIQPSTQAATVGRPIEAVSVMPGSGFTTSDLSFDATTLPPGLTFDPVTGKITGVPAAAGRYATEFKLVDKPTGKEATAVVAFDVAEESPAESSTTEATTEPTVTVTEPTETVGPSGTAETTEPSGTAETAAPTSRAQTTTVQASLRATEDPTDTTEEPAYDETTVPPTPVAGNQPTQRLPEQPNEPRMGVPQDIQIFAQEDQIGRTNGPQSQDGTNNKAGRDRADRDSAGREKPDKLGSLDEADDSTLSNEAYGYPGASAGSRGPAQLENGQGIAAVAATVAVSLAVGVALLSLRRRF</sequence>
<comment type="caution">
    <text evidence="3">The sequence shown here is derived from an EMBL/GenBank/DDBJ whole genome shotgun (WGS) entry which is preliminary data.</text>
</comment>
<dbReference type="GO" id="GO:0005975">
    <property type="term" value="P:carbohydrate metabolic process"/>
    <property type="evidence" value="ECO:0007669"/>
    <property type="project" value="UniProtKB-ARBA"/>
</dbReference>
<keyword evidence="2" id="KW-1133">Transmembrane helix</keyword>
<name>A0A0A2DME8_9CORY</name>
<dbReference type="Proteomes" id="UP000030145">
    <property type="component" value="Unassembled WGS sequence"/>
</dbReference>
<evidence type="ECO:0000313" key="3">
    <source>
        <dbReference type="EMBL" id="KGM18061.1"/>
    </source>
</evidence>
<accession>A0A0A2DME8</accession>
<dbReference type="GO" id="GO:0005509">
    <property type="term" value="F:calcium ion binding"/>
    <property type="evidence" value="ECO:0007669"/>
    <property type="project" value="InterPro"/>
</dbReference>
<keyword evidence="2" id="KW-0472">Membrane</keyword>
<keyword evidence="4" id="KW-1185">Reference proteome</keyword>
<feature type="compositionally biased region" description="Acidic residues" evidence="1">
    <location>
        <begin position="332"/>
        <end position="342"/>
    </location>
</feature>
<dbReference type="Pfam" id="PF05345">
    <property type="entry name" value="He_PIG"/>
    <property type="match status" value="1"/>
</dbReference>
<reference evidence="3 4" key="1">
    <citation type="submission" date="2014-10" db="EMBL/GenBank/DDBJ databases">
        <title>Whole Genome sequence of Corynebacterium auriscanis strain CIP 106629.</title>
        <authorList>
            <person name="Hassan S.S."/>
            <person name="Jamal S.B."/>
            <person name="Tiwari S."/>
            <person name="Oliveira L.D.C."/>
            <person name="Souza F."/>
            <person name="Mariano D.C."/>
            <person name="Almeida S."/>
            <person name="Dorella F."/>
            <person name="Pereira F."/>
            <person name="Carvalho A."/>
            <person name="Leal C.A."/>
            <person name="Soares S.D.C."/>
            <person name="Figueiredo H.C."/>
            <person name="Silva A."/>
            <person name="Azevedo V.A."/>
        </authorList>
    </citation>
    <scope>NUCLEOTIDE SEQUENCE [LARGE SCALE GENOMIC DNA]</scope>
    <source>
        <strain evidence="3 4">CIP 106629</strain>
    </source>
</reference>
<dbReference type="Gene3D" id="2.60.40.10">
    <property type="entry name" value="Immunoglobulins"/>
    <property type="match status" value="2"/>
</dbReference>
<proteinExistence type="predicted"/>
<dbReference type="InterPro" id="IPR013783">
    <property type="entry name" value="Ig-like_fold"/>
</dbReference>
<organism evidence="3 4">
    <name type="scientific">Corynebacterium auriscanis</name>
    <dbReference type="NCBI Taxonomy" id="99807"/>
    <lineage>
        <taxon>Bacteria</taxon>
        <taxon>Bacillati</taxon>
        <taxon>Actinomycetota</taxon>
        <taxon>Actinomycetes</taxon>
        <taxon>Mycobacteriales</taxon>
        <taxon>Corynebacteriaceae</taxon>
        <taxon>Corynebacterium</taxon>
    </lineage>
</organism>
<feature type="region of interest" description="Disordered" evidence="1">
    <location>
        <begin position="386"/>
        <end position="447"/>
    </location>
</feature>
<dbReference type="AlphaFoldDB" id="A0A0A2DME8"/>
<feature type="compositionally biased region" description="Polar residues" evidence="1">
    <location>
        <begin position="386"/>
        <end position="400"/>
    </location>
</feature>
<feature type="compositionally biased region" description="Low complexity" evidence="1">
    <location>
        <begin position="272"/>
        <end position="293"/>
    </location>
</feature>